<dbReference type="GO" id="GO:0008757">
    <property type="term" value="F:S-adenosylmethionine-dependent methyltransferase activity"/>
    <property type="evidence" value="ECO:0007669"/>
    <property type="project" value="InterPro"/>
</dbReference>
<keyword evidence="3" id="KW-0808">Transferase</keyword>
<keyword evidence="3" id="KW-0489">Methyltransferase</keyword>
<evidence type="ECO:0000256" key="1">
    <source>
        <dbReference type="SAM" id="MobiDB-lite"/>
    </source>
</evidence>
<comment type="caution">
    <text evidence="3">The sequence shown here is derived from an EMBL/GenBank/DDBJ whole genome shotgun (WGS) entry which is preliminary data.</text>
</comment>
<evidence type="ECO:0000259" key="2">
    <source>
        <dbReference type="Pfam" id="PF08241"/>
    </source>
</evidence>
<dbReference type="Gene3D" id="3.40.50.150">
    <property type="entry name" value="Vaccinia Virus protein VP39"/>
    <property type="match status" value="1"/>
</dbReference>
<name>A0A432WFU2_9GAMM</name>
<organism evidence="3 4">
    <name type="scientific">Aliidiomarina soli</name>
    <dbReference type="NCBI Taxonomy" id="1928574"/>
    <lineage>
        <taxon>Bacteria</taxon>
        <taxon>Pseudomonadati</taxon>
        <taxon>Pseudomonadota</taxon>
        <taxon>Gammaproteobacteria</taxon>
        <taxon>Alteromonadales</taxon>
        <taxon>Idiomarinaceae</taxon>
        <taxon>Aliidiomarina</taxon>
    </lineage>
</organism>
<feature type="domain" description="Methyltransferase type 11" evidence="2">
    <location>
        <begin position="112"/>
        <end position="180"/>
    </location>
</feature>
<reference evidence="3 4" key="1">
    <citation type="journal article" date="2011" name="Front. Microbiol.">
        <title>Genomic signatures of strain selection and enhancement in Bacillus atrophaeus var. globigii, a historical biowarfare simulant.</title>
        <authorList>
            <person name="Gibbons H.S."/>
            <person name="Broomall S.M."/>
            <person name="McNew L.A."/>
            <person name="Daligault H."/>
            <person name="Chapman C."/>
            <person name="Bruce D."/>
            <person name="Karavis M."/>
            <person name="Krepps M."/>
            <person name="McGregor P.A."/>
            <person name="Hong C."/>
            <person name="Park K.H."/>
            <person name="Akmal A."/>
            <person name="Feldman A."/>
            <person name="Lin J.S."/>
            <person name="Chang W.E."/>
            <person name="Higgs B.W."/>
            <person name="Demirev P."/>
            <person name="Lindquist J."/>
            <person name="Liem A."/>
            <person name="Fochler E."/>
            <person name="Read T.D."/>
            <person name="Tapia R."/>
            <person name="Johnson S."/>
            <person name="Bishop-Lilly K.A."/>
            <person name="Detter C."/>
            <person name="Han C."/>
            <person name="Sozhamannan S."/>
            <person name="Rosenzweig C.N."/>
            <person name="Skowronski E.W."/>
        </authorList>
    </citation>
    <scope>NUCLEOTIDE SEQUENCE [LARGE SCALE GENOMIC DNA]</scope>
    <source>
        <strain evidence="3 4">Y4G10-17</strain>
    </source>
</reference>
<accession>A0A432WFU2</accession>
<dbReference type="InterPro" id="IPR016980">
    <property type="entry name" value="S-AdoMet-dep_MeTrfase_Alr7345"/>
</dbReference>
<dbReference type="AlphaFoldDB" id="A0A432WFU2"/>
<dbReference type="EMBL" id="PIPO01000004">
    <property type="protein sequence ID" value="RUO32648.1"/>
    <property type="molecule type" value="Genomic_DNA"/>
</dbReference>
<dbReference type="SUPFAM" id="SSF53335">
    <property type="entry name" value="S-adenosyl-L-methionine-dependent methyltransferases"/>
    <property type="match status" value="1"/>
</dbReference>
<dbReference type="InterPro" id="IPR029063">
    <property type="entry name" value="SAM-dependent_MTases_sf"/>
</dbReference>
<keyword evidence="4" id="KW-1185">Reference proteome</keyword>
<proteinExistence type="predicted"/>
<evidence type="ECO:0000313" key="4">
    <source>
        <dbReference type="Proteomes" id="UP000287823"/>
    </source>
</evidence>
<dbReference type="Pfam" id="PF08241">
    <property type="entry name" value="Methyltransf_11"/>
    <property type="match status" value="1"/>
</dbReference>
<dbReference type="GO" id="GO:0032259">
    <property type="term" value="P:methylation"/>
    <property type="evidence" value="ECO:0007669"/>
    <property type="project" value="UniProtKB-KW"/>
</dbReference>
<evidence type="ECO:0000313" key="3">
    <source>
        <dbReference type="EMBL" id="RUO32648.1"/>
    </source>
</evidence>
<dbReference type="PIRSF" id="PIRSF031679">
    <property type="entry name" value="Mtase_Alr7345_prd"/>
    <property type="match status" value="1"/>
</dbReference>
<gene>
    <name evidence="3" type="ORF">CWE14_10780</name>
</gene>
<dbReference type="InterPro" id="IPR013216">
    <property type="entry name" value="Methyltransf_11"/>
</dbReference>
<dbReference type="Proteomes" id="UP000287823">
    <property type="component" value="Unassembled WGS sequence"/>
</dbReference>
<feature type="region of interest" description="Disordered" evidence="1">
    <location>
        <begin position="235"/>
        <end position="255"/>
    </location>
</feature>
<sequence length="272" mass="30575">MVRDVAGENGELQQNQDNAWSDVESMTLQQAIAAPHRSAANRQRDEYRNPRETLEFFAIEPDMTVVEIWPGAGWYTEILAPYLAANGTFYAAHFPADTDSDYFNNARNNFLERMQSSNVYSKVQVTEFSPGSAHDIAPEGSADMVLTFRNLHNWYMNGGDESVSEAFDAFYRALRPGGVLGVVDHRLPEDRDSEQARSSGYIKQSWAIEMAEQAGFELEDSSEVNANARDTADYEEGVWTLPPSLRTGDEGGEFSQIGESDRFTLKFRKPEE</sequence>
<protein>
    <submittedName>
        <fullName evidence="3">Methyltransferase</fullName>
    </submittedName>
</protein>